<dbReference type="PROSITE" id="PS00022">
    <property type="entry name" value="EGF_1"/>
    <property type="match status" value="1"/>
</dbReference>
<organism evidence="5 6">
    <name type="scientific">Porites lobata</name>
    <dbReference type="NCBI Taxonomy" id="104759"/>
    <lineage>
        <taxon>Eukaryota</taxon>
        <taxon>Metazoa</taxon>
        <taxon>Cnidaria</taxon>
        <taxon>Anthozoa</taxon>
        <taxon>Hexacorallia</taxon>
        <taxon>Scleractinia</taxon>
        <taxon>Fungiina</taxon>
        <taxon>Poritidae</taxon>
        <taxon>Porites</taxon>
    </lineage>
</organism>
<accession>A0ABN8R2G0</accession>
<evidence type="ECO:0000256" key="2">
    <source>
        <dbReference type="SAM" id="MobiDB-lite"/>
    </source>
</evidence>
<keyword evidence="1" id="KW-0245">EGF-like domain</keyword>
<comment type="caution">
    <text evidence="5">The sequence shown here is derived from an EMBL/GenBank/DDBJ whole genome shotgun (WGS) entry which is preliminary data.</text>
</comment>
<reference evidence="5 6" key="1">
    <citation type="submission" date="2022-05" db="EMBL/GenBank/DDBJ databases">
        <authorList>
            <consortium name="Genoscope - CEA"/>
            <person name="William W."/>
        </authorList>
    </citation>
    <scope>NUCLEOTIDE SEQUENCE [LARGE SCALE GENOMIC DNA]</scope>
</reference>
<evidence type="ECO:0000256" key="3">
    <source>
        <dbReference type="SAM" id="Phobius"/>
    </source>
</evidence>
<keyword evidence="3" id="KW-0812">Transmembrane</keyword>
<keyword evidence="3" id="KW-1133">Transmembrane helix</keyword>
<feature type="disulfide bond" evidence="1">
    <location>
        <begin position="145"/>
        <end position="154"/>
    </location>
</feature>
<feature type="compositionally biased region" description="Low complexity" evidence="2">
    <location>
        <begin position="165"/>
        <end position="179"/>
    </location>
</feature>
<dbReference type="SUPFAM" id="SSF57196">
    <property type="entry name" value="EGF/Laminin"/>
    <property type="match status" value="1"/>
</dbReference>
<dbReference type="Gene3D" id="2.10.25.10">
    <property type="entry name" value="Laminin"/>
    <property type="match status" value="1"/>
</dbReference>
<feature type="region of interest" description="Disordered" evidence="2">
    <location>
        <begin position="160"/>
        <end position="179"/>
    </location>
</feature>
<keyword evidence="1" id="KW-1015">Disulfide bond</keyword>
<evidence type="ECO:0000313" key="5">
    <source>
        <dbReference type="EMBL" id="CAH3173553.1"/>
    </source>
</evidence>
<name>A0ABN8R2G0_9CNID</name>
<keyword evidence="6" id="KW-1185">Reference proteome</keyword>
<dbReference type="PROSITE" id="PS50026">
    <property type="entry name" value="EGF_3"/>
    <property type="match status" value="1"/>
</dbReference>
<feature type="domain" description="EGF-like" evidence="4">
    <location>
        <begin position="116"/>
        <end position="155"/>
    </location>
</feature>
<feature type="transmembrane region" description="Helical" evidence="3">
    <location>
        <begin position="6"/>
        <end position="28"/>
    </location>
</feature>
<sequence length="221" mass="23991">MAFATRTVIFIEMLAFGIGTFLYVAVVAREYNRVLIFKEPVEGKILQGHVIRTEKVANEGSCRVKCFLEPNCVSINVGPADDQGHRTCELNNLTDEGPLQTGLTRTEKPGHIHYSAENICHSNPCPRGNFICQVGFTAKRYRCVCRDRFKGENCDEVSKYPPTVSSTTEAPDTSTASSSATQSVFLSCSLTDASSSEPAVISKAVSTASLASTNQPSQQGR</sequence>
<proteinExistence type="predicted"/>
<dbReference type="InterPro" id="IPR000742">
    <property type="entry name" value="EGF"/>
</dbReference>
<protein>
    <recommendedName>
        <fullName evidence="4">EGF-like domain-containing protein</fullName>
    </recommendedName>
</protein>
<comment type="caution">
    <text evidence="1">Lacks conserved residue(s) required for the propagation of feature annotation.</text>
</comment>
<gene>
    <name evidence="5" type="ORF">PLOB_00014180</name>
</gene>
<dbReference type="Proteomes" id="UP001159405">
    <property type="component" value="Unassembled WGS sequence"/>
</dbReference>
<evidence type="ECO:0000256" key="1">
    <source>
        <dbReference type="PROSITE-ProRule" id="PRU00076"/>
    </source>
</evidence>
<dbReference type="EMBL" id="CALNXK010000182">
    <property type="protein sequence ID" value="CAH3173553.1"/>
    <property type="molecule type" value="Genomic_DNA"/>
</dbReference>
<keyword evidence="3" id="KW-0472">Membrane</keyword>
<evidence type="ECO:0000313" key="6">
    <source>
        <dbReference type="Proteomes" id="UP001159405"/>
    </source>
</evidence>
<evidence type="ECO:0000259" key="4">
    <source>
        <dbReference type="PROSITE" id="PS50026"/>
    </source>
</evidence>